<comment type="caution">
    <text evidence="2">The sequence shown here is derived from an EMBL/GenBank/DDBJ whole genome shotgun (WGS) entry which is preliminary data.</text>
</comment>
<sequence>MLHSWLVMDALIVFFGAAALLAAAAIFRAKSLYGRVDAAAAAALALVMVAVGLGWAPLVTGRLEMMLAVALAWFAASIAFRKGGPESTGPFTGIYGAGVTVLAVWVLFSAAHGGGTATDHPAHQLGAILGAVMSCLLMIFAAAGWMMATFAKSANNKAHAVPRLTGIREALIAGGLAMALYAIS</sequence>
<keyword evidence="3" id="KW-1185">Reference proteome</keyword>
<organism evidence="2 3">
    <name type="scientific">Arthrobacter liuii</name>
    <dbReference type="NCBI Taxonomy" id="1476996"/>
    <lineage>
        <taxon>Bacteria</taxon>
        <taxon>Bacillati</taxon>
        <taxon>Actinomycetota</taxon>
        <taxon>Actinomycetes</taxon>
        <taxon>Micrococcales</taxon>
        <taxon>Micrococcaceae</taxon>
        <taxon>Arthrobacter</taxon>
    </lineage>
</organism>
<feature type="transmembrane region" description="Helical" evidence="1">
    <location>
        <begin position="63"/>
        <end position="80"/>
    </location>
</feature>
<accession>A0ABQ2B2A5</accession>
<reference evidence="3" key="1">
    <citation type="journal article" date="2019" name="Int. J. Syst. Evol. Microbiol.">
        <title>The Global Catalogue of Microorganisms (GCM) 10K type strain sequencing project: providing services to taxonomists for standard genome sequencing and annotation.</title>
        <authorList>
            <consortium name="The Broad Institute Genomics Platform"/>
            <consortium name="The Broad Institute Genome Sequencing Center for Infectious Disease"/>
            <person name="Wu L."/>
            <person name="Ma J."/>
        </authorList>
    </citation>
    <scope>NUCLEOTIDE SEQUENCE [LARGE SCALE GENOMIC DNA]</scope>
    <source>
        <strain evidence="3">CGMCC 1.12778</strain>
    </source>
</reference>
<dbReference type="Proteomes" id="UP000643279">
    <property type="component" value="Unassembled WGS sequence"/>
</dbReference>
<name>A0ABQ2B2A5_9MICC</name>
<evidence type="ECO:0000313" key="3">
    <source>
        <dbReference type="Proteomes" id="UP000643279"/>
    </source>
</evidence>
<keyword evidence="1" id="KW-1133">Transmembrane helix</keyword>
<feature type="transmembrane region" description="Helical" evidence="1">
    <location>
        <begin position="92"/>
        <end position="113"/>
    </location>
</feature>
<gene>
    <name evidence="2" type="ORF">GCM10007170_46710</name>
</gene>
<evidence type="ECO:0008006" key="4">
    <source>
        <dbReference type="Google" id="ProtNLM"/>
    </source>
</evidence>
<evidence type="ECO:0000313" key="2">
    <source>
        <dbReference type="EMBL" id="GGI03226.1"/>
    </source>
</evidence>
<dbReference type="EMBL" id="BMFW01000066">
    <property type="protein sequence ID" value="GGI03226.1"/>
    <property type="molecule type" value="Genomic_DNA"/>
</dbReference>
<keyword evidence="1" id="KW-0472">Membrane</keyword>
<feature type="transmembrane region" description="Helical" evidence="1">
    <location>
        <begin position="125"/>
        <end position="145"/>
    </location>
</feature>
<feature type="transmembrane region" description="Helical" evidence="1">
    <location>
        <begin position="6"/>
        <end position="27"/>
    </location>
</feature>
<proteinExistence type="predicted"/>
<feature type="transmembrane region" description="Helical" evidence="1">
    <location>
        <begin position="39"/>
        <end position="57"/>
    </location>
</feature>
<protein>
    <recommendedName>
        <fullName evidence="4">DUF5134 domain-containing protein</fullName>
    </recommendedName>
</protein>
<keyword evidence="1" id="KW-0812">Transmembrane</keyword>
<evidence type="ECO:0000256" key="1">
    <source>
        <dbReference type="SAM" id="Phobius"/>
    </source>
</evidence>